<gene>
    <name evidence="1" type="ORF">LCGC14_0738470</name>
</gene>
<protein>
    <submittedName>
        <fullName evidence="1">Uncharacterized protein</fullName>
    </submittedName>
</protein>
<comment type="caution">
    <text evidence="1">The sequence shown here is derived from an EMBL/GenBank/DDBJ whole genome shotgun (WGS) entry which is preliminary data.</text>
</comment>
<evidence type="ECO:0000313" key="1">
    <source>
        <dbReference type="EMBL" id="KKN39941.1"/>
    </source>
</evidence>
<dbReference type="EMBL" id="LAZR01001735">
    <property type="protein sequence ID" value="KKN39941.1"/>
    <property type="molecule type" value="Genomic_DNA"/>
</dbReference>
<organism evidence="1">
    <name type="scientific">marine sediment metagenome</name>
    <dbReference type="NCBI Taxonomy" id="412755"/>
    <lineage>
        <taxon>unclassified sequences</taxon>
        <taxon>metagenomes</taxon>
        <taxon>ecological metagenomes</taxon>
    </lineage>
</organism>
<sequence length="54" mass="5592">MSTKGDSSSGVPKKALMFVDSSIQLLVPLSNRVLTTGVTGYLVLCCTLLSSGTN</sequence>
<dbReference type="AlphaFoldDB" id="A0A0F9SSD6"/>
<reference evidence="1" key="1">
    <citation type="journal article" date="2015" name="Nature">
        <title>Complex archaea that bridge the gap between prokaryotes and eukaryotes.</title>
        <authorList>
            <person name="Spang A."/>
            <person name="Saw J.H."/>
            <person name="Jorgensen S.L."/>
            <person name="Zaremba-Niedzwiedzka K."/>
            <person name="Martijn J."/>
            <person name="Lind A.E."/>
            <person name="van Eijk R."/>
            <person name="Schleper C."/>
            <person name="Guy L."/>
            <person name="Ettema T.J."/>
        </authorList>
    </citation>
    <scope>NUCLEOTIDE SEQUENCE</scope>
</reference>
<accession>A0A0F9SSD6</accession>
<name>A0A0F9SSD6_9ZZZZ</name>
<proteinExistence type="predicted"/>